<proteinExistence type="predicted"/>
<reference evidence="3" key="2">
    <citation type="submission" date="2015-01" db="EMBL/GenBank/DDBJ databases">
        <title>Evolutionary Origins and Diversification of the Mycorrhizal Mutualists.</title>
        <authorList>
            <consortium name="DOE Joint Genome Institute"/>
            <consortium name="Mycorrhizal Genomics Consortium"/>
            <person name="Kohler A."/>
            <person name="Kuo A."/>
            <person name="Nagy L.G."/>
            <person name="Floudas D."/>
            <person name="Copeland A."/>
            <person name="Barry K.W."/>
            <person name="Cichocki N."/>
            <person name="Veneault-Fourrey C."/>
            <person name="LaButti K."/>
            <person name="Lindquist E.A."/>
            <person name="Lipzen A."/>
            <person name="Lundell T."/>
            <person name="Morin E."/>
            <person name="Murat C."/>
            <person name="Riley R."/>
            <person name="Ohm R."/>
            <person name="Sun H."/>
            <person name="Tunlid A."/>
            <person name="Henrissat B."/>
            <person name="Grigoriev I.V."/>
            <person name="Hibbett D.S."/>
            <person name="Martin F."/>
        </authorList>
    </citation>
    <scope>NUCLEOTIDE SEQUENCE [LARGE SCALE GENOMIC DNA]</scope>
    <source>
        <strain evidence="3">LaAM-08-1</strain>
    </source>
</reference>
<sequence length="108" mass="11377">MFQAHHHRFDRLPALPLSPTPPSQPDPMSSLLVPALFPTLAYAFSIVPPASGTVVIETELIAIVVVDPVEIIVLTAFLGADGFPIVAEAIASGLLEIAETYFAALGTI</sequence>
<name>A0A0C9X3B6_9AGAR</name>
<accession>A0A0C9X3B6</accession>
<keyword evidence="3" id="KW-1185">Reference proteome</keyword>
<feature type="region of interest" description="Disordered" evidence="1">
    <location>
        <begin position="1"/>
        <end position="26"/>
    </location>
</feature>
<reference evidence="2 3" key="1">
    <citation type="submission" date="2014-04" db="EMBL/GenBank/DDBJ databases">
        <authorList>
            <consortium name="DOE Joint Genome Institute"/>
            <person name="Kuo A."/>
            <person name="Kohler A."/>
            <person name="Nagy L.G."/>
            <person name="Floudas D."/>
            <person name="Copeland A."/>
            <person name="Barry K.W."/>
            <person name="Cichocki N."/>
            <person name="Veneault-Fourrey C."/>
            <person name="LaButti K."/>
            <person name="Lindquist E.A."/>
            <person name="Lipzen A."/>
            <person name="Lundell T."/>
            <person name="Morin E."/>
            <person name="Murat C."/>
            <person name="Sun H."/>
            <person name="Tunlid A."/>
            <person name="Henrissat B."/>
            <person name="Grigoriev I.V."/>
            <person name="Hibbett D.S."/>
            <person name="Martin F."/>
            <person name="Nordberg H.P."/>
            <person name="Cantor M.N."/>
            <person name="Hua S.X."/>
        </authorList>
    </citation>
    <scope>NUCLEOTIDE SEQUENCE [LARGE SCALE GENOMIC DNA]</scope>
    <source>
        <strain evidence="2 3">LaAM-08-1</strain>
    </source>
</reference>
<evidence type="ECO:0000313" key="3">
    <source>
        <dbReference type="Proteomes" id="UP000054477"/>
    </source>
</evidence>
<dbReference type="Proteomes" id="UP000054477">
    <property type="component" value="Unassembled WGS sequence"/>
</dbReference>
<dbReference type="HOGENOM" id="CLU_2197386_0_0_1"/>
<organism evidence="2 3">
    <name type="scientific">Laccaria amethystina LaAM-08-1</name>
    <dbReference type="NCBI Taxonomy" id="1095629"/>
    <lineage>
        <taxon>Eukaryota</taxon>
        <taxon>Fungi</taxon>
        <taxon>Dikarya</taxon>
        <taxon>Basidiomycota</taxon>
        <taxon>Agaricomycotina</taxon>
        <taxon>Agaricomycetes</taxon>
        <taxon>Agaricomycetidae</taxon>
        <taxon>Agaricales</taxon>
        <taxon>Agaricineae</taxon>
        <taxon>Hydnangiaceae</taxon>
        <taxon>Laccaria</taxon>
    </lineage>
</organism>
<gene>
    <name evidence="2" type="ORF">K443DRAFT_11162</name>
</gene>
<protein>
    <submittedName>
        <fullName evidence="2">Uncharacterized protein</fullName>
    </submittedName>
</protein>
<dbReference type="AlphaFoldDB" id="A0A0C9X3B6"/>
<evidence type="ECO:0000313" key="2">
    <source>
        <dbReference type="EMBL" id="KIJ95763.1"/>
    </source>
</evidence>
<feature type="compositionally biased region" description="Pro residues" evidence="1">
    <location>
        <begin position="16"/>
        <end position="25"/>
    </location>
</feature>
<dbReference type="EMBL" id="KN838744">
    <property type="protein sequence ID" value="KIJ95763.1"/>
    <property type="molecule type" value="Genomic_DNA"/>
</dbReference>
<evidence type="ECO:0000256" key="1">
    <source>
        <dbReference type="SAM" id="MobiDB-lite"/>
    </source>
</evidence>